<keyword evidence="1" id="KW-1133">Transmembrane helix</keyword>
<dbReference type="RefSeq" id="XP_045953226.1">
    <property type="nucleotide sequence ID" value="XM_046108123.1"/>
</dbReference>
<feature type="signal peptide" evidence="2">
    <location>
        <begin position="1"/>
        <end position="16"/>
    </location>
</feature>
<dbReference type="GeneID" id="70137014"/>
<name>A0A9P8UBY6_9PEZI</name>
<dbReference type="GO" id="GO:0006506">
    <property type="term" value="P:GPI anchor biosynthetic process"/>
    <property type="evidence" value="ECO:0007669"/>
    <property type="project" value="TreeGrafter"/>
</dbReference>
<evidence type="ECO:0000256" key="1">
    <source>
        <dbReference type="SAM" id="Phobius"/>
    </source>
</evidence>
<comment type="caution">
    <text evidence="3">The sequence shown here is derived from an EMBL/GenBank/DDBJ whole genome shotgun (WGS) entry which is preliminary data.</text>
</comment>
<proteinExistence type="predicted"/>
<feature type="chain" id="PRO_5040221505" evidence="2">
    <location>
        <begin position="17"/>
        <end position="235"/>
    </location>
</feature>
<dbReference type="GO" id="GO:0005789">
    <property type="term" value="C:endoplasmic reticulum membrane"/>
    <property type="evidence" value="ECO:0007669"/>
    <property type="project" value="TreeGrafter"/>
</dbReference>
<feature type="transmembrane region" description="Helical" evidence="1">
    <location>
        <begin position="196"/>
        <end position="214"/>
    </location>
</feature>
<dbReference type="InterPro" id="IPR019433">
    <property type="entry name" value="GPI_ManTrfase_II_coact_Pga1"/>
</dbReference>
<dbReference type="GO" id="GO:0031501">
    <property type="term" value="C:mannosyltransferase complex"/>
    <property type="evidence" value="ECO:0007669"/>
    <property type="project" value="TreeGrafter"/>
</dbReference>
<dbReference type="AlphaFoldDB" id="A0A9P8UBY6"/>
<dbReference type="EMBL" id="JAGPXC010000009">
    <property type="protein sequence ID" value="KAH6646712.1"/>
    <property type="molecule type" value="Genomic_DNA"/>
</dbReference>
<dbReference type="Proteomes" id="UP000758603">
    <property type="component" value="Unassembled WGS sequence"/>
</dbReference>
<evidence type="ECO:0000313" key="4">
    <source>
        <dbReference type="Proteomes" id="UP000758603"/>
    </source>
</evidence>
<accession>A0A9P8UBY6</accession>
<keyword evidence="1" id="KW-0472">Membrane</keyword>
<dbReference type="OrthoDB" id="3360032at2759"/>
<evidence type="ECO:0000313" key="3">
    <source>
        <dbReference type="EMBL" id="KAH6646712.1"/>
    </source>
</evidence>
<gene>
    <name evidence="3" type="ORF">BKA67DRAFT_663114</name>
</gene>
<dbReference type="GO" id="GO:0000030">
    <property type="term" value="F:mannosyltransferase activity"/>
    <property type="evidence" value="ECO:0007669"/>
    <property type="project" value="TreeGrafter"/>
</dbReference>
<evidence type="ECO:0000256" key="2">
    <source>
        <dbReference type="SAM" id="SignalP"/>
    </source>
</evidence>
<protein>
    <submittedName>
        <fullName evidence="3">Uncharacterized protein</fullName>
    </submittedName>
</protein>
<dbReference type="PANTHER" id="PTHR28022:SF1">
    <property type="entry name" value="GPI MANNOSYLTRANSFERASE 2 SUBUNIT PGA1"/>
    <property type="match status" value="1"/>
</dbReference>
<keyword evidence="4" id="KW-1185">Reference proteome</keyword>
<sequence>MWVYVCLAALVASALANTEKAIFLGPQAITIPTTHPNLDDLRIVTITPQNWTIRTHVNAQFPSDTASFGKATWLVLDELTEGQRYELRVCWAATQPTAFRINTYDLETVFGTPELVTELSEYAWSQQPTDEDASLPSPDSSRAVATKERDASVLLLQIMAAADYFTTNQTLMNHVPPVFVDIILDPYIFNLLPQSLVPTVGYIVIVAIVSWFLAMRISSWIRDAATASDQARKDQ</sequence>
<organism evidence="3 4">
    <name type="scientific">Truncatella angustata</name>
    <dbReference type="NCBI Taxonomy" id="152316"/>
    <lineage>
        <taxon>Eukaryota</taxon>
        <taxon>Fungi</taxon>
        <taxon>Dikarya</taxon>
        <taxon>Ascomycota</taxon>
        <taxon>Pezizomycotina</taxon>
        <taxon>Sordariomycetes</taxon>
        <taxon>Xylariomycetidae</taxon>
        <taxon>Amphisphaeriales</taxon>
        <taxon>Sporocadaceae</taxon>
        <taxon>Truncatella</taxon>
    </lineage>
</organism>
<reference evidence="3" key="1">
    <citation type="journal article" date="2021" name="Nat. Commun.">
        <title>Genetic determinants of endophytism in the Arabidopsis root mycobiome.</title>
        <authorList>
            <person name="Mesny F."/>
            <person name="Miyauchi S."/>
            <person name="Thiergart T."/>
            <person name="Pickel B."/>
            <person name="Atanasova L."/>
            <person name="Karlsson M."/>
            <person name="Huettel B."/>
            <person name="Barry K.W."/>
            <person name="Haridas S."/>
            <person name="Chen C."/>
            <person name="Bauer D."/>
            <person name="Andreopoulos W."/>
            <person name="Pangilinan J."/>
            <person name="LaButti K."/>
            <person name="Riley R."/>
            <person name="Lipzen A."/>
            <person name="Clum A."/>
            <person name="Drula E."/>
            <person name="Henrissat B."/>
            <person name="Kohler A."/>
            <person name="Grigoriev I.V."/>
            <person name="Martin F.M."/>
            <person name="Hacquard S."/>
        </authorList>
    </citation>
    <scope>NUCLEOTIDE SEQUENCE</scope>
    <source>
        <strain evidence="3">MPI-SDFR-AT-0073</strain>
    </source>
</reference>
<dbReference type="Pfam" id="PF10333">
    <property type="entry name" value="Pga1"/>
    <property type="match status" value="1"/>
</dbReference>
<keyword evidence="2" id="KW-0732">Signal</keyword>
<dbReference type="PANTHER" id="PTHR28022">
    <property type="entry name" value="GPI MANNOSYLTRANSFERASE 2 SUBUNIT PGA1"/>
    <property type="match status" value="1"/>
</dbReference>
<keyword evidence="1" id="KW-0812">Transmembrane</keyword>